<protein>
    <recommendedName>
        <fullName evidence="4">Reverse transcriptase domain-containing protein</fullName>
    </recommendedName>
</protein>
<evidence type="ECO:0000313" key="2">
    <source>
        <dbReference type="EMBL" id="CAG2203943.1"/>
    </source>
</evidence>
<keyword evidence="3" id="KW-1185">Reference proteome</keyword>
<dbReference type="Proteomes" id="UP000683360">
    <property type="component" value="Unassembled WGS sequence"/>
</dbReference>
<feature type="compositionally biased region" description="Basic and acidic residues" evidence="1">
    <location>
        <begin position="193"/>
        <end position="203"/>
    </location>
</feature>
<dbReference type="OrthoDB" id="10067251at2759"/>
<dbReference type="AlphaFoldDB" id="A0A8S3R769"/>
<feature type="region of interest" description="Disordered" evidence="1">
    <location>
        <begin position="128"/>
        <end position="203"/>
    </location>
</feature>
<accession>A0A8S3R769</accession>
<dbReference type="PANTHER" id="PTHR21301">
    <property type="entry name" value="REVERSE TRANSCRIPTASE"/>
    <property type="match status" value="1"/>
</dbReference>
<organism evidence="2 3">
    <name type="scientific">Mytilus edulis</name>
    <name type="common">Blue mussel</name>
    <dbReference type="NCBI Taxonomy" id="6550"/>
    <lineage>
        <taxon>Eukaryota</taxon>
        <taxon>Metazoa</taxon>
        <taxon>Spiralia</taxon>
        <taxon>Lophotrochozoa</taxon>
        <taxon>Mollusca</taxon>
        <taxon>Bivalvia</taxon>
        <taxon>Autobranchia</taxon>
        <taxon>Pteriomorphia</taxon>
        <taxon>Mytilida</taxon>
        <taxon>Mytiloidea</taxon>
        <taxon>Mytilidae</taxon>
        <taxon>Mytilinae</taxon>
        <taxon>Mytilus</taxon>
    </lineage>
</organism>
<name>A0A8S3R769_MYTED</name>
<evidence type="ECO:0008006" key="4">
    <source>
        <dbReference type="Google" id="ProtNLM"/>
    </source>
</evidence>
<dbReference type="EMBL" id="CAJPWZ010000932">
    <property type="protein sequence ID" value="CAG2203943.1"/>
    <property type="molecule type" value="Genomic_DNA"/>
</dbReference>
<feature type="compositionally biased region" description="Polar residues" evidence="1">
    <location>
        <begin position="167"/>
        <end position="192"/>
    </location>
</feature>
<dbReference type="PANTHER" id="PTHR21301:SF10">
    <property type="entry name" value="REVERSE TRANSCRIPTASE DOMAIN-CONTAINING PROTEIN"/>
    <property type="match status" value="1"/>
</dbReference>
<evidence type="ECO:0000313" key="3">
    <source>
        <dbReference type="Proteomes" id="UP000683360"/>
    </source>
</evidence>
<sequence>MEYLNHIPAIVLEETLLTSFDVTSLYTNIPHDLGLTAVKYWIEEKRDEIDSRFETNFILEATKIVLEENTFYFDGNKYRQIKGSIEAKLHEMCTQDTKKIKAVWQKHQKHFNNYEMNYCDESIMKLKPQQPARTKRNNDIHMNNNTNTGTYDAVASKSNQKKIDNTALRNNSSKRPNTQSRNPSPENFQQNNDEWKVVNKRED</sequence>
<proteinExistence type="predicted"/>
<comment type="caution">
    <text evidence="2">The sequence shown here is derived from an EMBL/GenBank/DDBJ whole genome shotgun (WGS) entry which is preliminary data.</text>
</comment>
<gene>
    <name evidence="2" type="ORF">MEDL_18442</name>
</gene>
<evidence type="ECO:0000256" key="1">
    <source>
        <dbReference type="SAM" id="MobiDB-lite"/>
    </source>
</evidence>
<reference evidence="2" key="1">
    <citation type="submission" date="2021-03" db="EMBL/GenBank/DDBJ databases">
        <authorList>
            <person name="Bekaert M."/>
        </authorList>
    </citation>
    <scope>NUCLEOTIDE SEQUENCE</scope>
</reference>